<dbReference type="EMBL" id="CP058554">
    <property type="protein sequence ID" value="QMV72161.1"/>
    <property type="molecule type" value="Genomic_DNA"/>
</dbReference>
<evidence type="ECO:0000313" key="3">
    <source>
        <dbReference type="EMBL" id="QMV72161.1"/>
    </source>
</evidence>
<proteinExistence type="predicted"/>
<name>A0A7G5EDT6_9BURK</name>
<dbReference type="RefSeq" id="WP_182326585.1">
    <property type="nucleotide sequence ID" value="NZ_CP058554.1"/>
</dbReference>
<dbReference type="InterPro" id="IPR054090">
    <property type="entry name" value="Cep192_Spd-2-like_dom"/>
</dbReference>
<keyword evidence="1" id="KW-0472">Membrane</keyword>
<evidence type="ECO:0000313" key="4">
    <source>
        <dbReference type="Proteomes" id="UP000515240"/>
    </source>
</evidence>
<accession>A0A7G5EDT6</accession>
<dbReference type="KEGG" id="cpis:HS961_04550"/>
<dbReference type="Proteomes" id="UP000515240">
    <property type="component" value="Chromosome"/>
</dbReference>
<dbReference type="Gene3D" id="2.60.40.10">
    <property type="entry name" value="Immunoglobulins"/>
    <property type="match status" value="2"/>
</dbReference>
<dbReference type="InterPro" id="IPR013783">
    <property type="entry name" value="Ig-like_fold"/>
</dbReference>
<organism evidence="3 4">
    <name type="scientific">Comamonas piscis</name>
    <dbReference type="NCBI Taxonomy" id="1562974"/>
    <lineage>
        <taxon>Bacteria</taxon>
        <taxon>Pseudomonadati</taxon>
        <taxon>Pseudomonadota</taxon>
        <taxon>Betaproteobacteria</taxon>
        <taxon>Burkholderiales</taxon>
        <taxon>Comamonadaceae</taxon>
        <taxon>Comamonas</taxon>
    </lineage>
</organism>
<keyword evidence="1" id="KW-1133">Transmembrane helix</keyword>
<evidence type="ECO:0000256" key="1">
    <source>
        <dbReference type="SAM" id="Phobius"/>
    </source>
</evidence>
<dbReference type="AlphaFoldDB" id="A0A7G5EDT6"/>
<feature type="transmembrane region" description="Helical" evidence="1">
    <location>
        <begin position="449"/>
        <end position="471"/>
    </location>
</feature>
<evidence type="ECO:0000259" key="2">
    <source>
        <dbReference type="Pfam" id="PF22073"/>
    </source>
</evidence>
<dbReference type="Pfam" id="PF22073">
    <property type="entry name" value="Cep192_D4"/>
    <property type="match status" value="1"/>
</dbReference>
<dbReference type="NCBIfam" id="NF012200">
    <property type="entry name" value="choice_anch_D"/>
    <property type="match status" value="1"/>
</dbReference>
<feature type="domain" description="Cep192/Spd-2-like" evidence="2">
    <location>
        <begin position="336"/>
        <end position="435"/>
    </location>
</feature>
<keyword evidence="4" id="KW-1185">Reference proteome</keyword>
<sequence>MTNTGTPAVWLDQAGSRAQQYFSEYSWGSVIFLDGVNTLERYSTGYQGSPTASPVSNVRTGSGTAGDPYTITTVTTLGSSGVQFTQIFSYVNGDRQILKRWELENTGSNTFNDLRFFHGGDSYFGGIDSARSWYDANNSMVYISNDSFAATGYMGFYANPATPASAYFAGFFDTGNIQAAAGQLSSTADANYRDAGYYLQWNRASLAPGARWAVEATEIWSDPGALQVFAPANDAVVPGQTITRSFSIQNFNAGSDVNAELALNTLPAGWSASIVSPASPVALSPLASQTVVVNITVAQDANPGDVQDIVLSATAGGVTNQASLRLEVAAIDFAISPTALDFGNVTVGNTAQQTISLSNGVGSLPLDVASLIHSLGAEFSLTADTCSNTTLPAAGACTVTLQYAPTQVGAANATLTFPFTAPVTTTRSVTVTGAGVTAPPVIPTAAVPVPIAGAAGAASLGVLGLAAWLGLRRRNKKDAA</sequence>
<reference evidence="3 4" key="1">
    <citation type="journal article" date="2020" name="G3 (Bethesda)">
        <title>CeMbio - The Caenorhabditis elegans Microbiome Resource.</title>
        <authorList>
            <person name="Dirksen P."/>
            <person name="Assie A."/>
            <person name="Zimmermann J."/>
            <person name="Zhang F."/>
            <person name="Tietje A.M."/>
            <person name="Marsh S.A."/>
            <person name="Felix M.A."/>
            <person name="Shapira M."/>
            <person name="Kaleta C."/>
            <person name="Schulenburg H."/>
            <person name="Samuel B."/>
        </authorList>
    </citation>
    <scope>NUCLEOTIDE SEQUENCE [LARGE SCALE GENOMIC DNA]</scope>
    <source>
        <strain evidence="3 4">BIGb0172</strain>
    </source>
</reference>
<gene>
    <name evidence="3" type="ORF">HS961_04550</name>
</gene>
<protein>
    <submittedName>
        <fullName evidence="3">Choice-of-anchor D domain-containing protein</fullName>
    </submittedName>
</protein>
<keyword evidence="1" id="KW-0812">Transmembrane</keyword>